<organism evidence="1 2">
    <name type="scientific">Delftia deserti</name>
    <dbReference type="NCBI Taxonomy" id="1651218"/>
    <lineage>
        <taxon>Bacteria</taxon>
        <taxon>Pseudomonadati</taxon>
        <taxon>Pseudomonadota</taxon>
        <taxon>Betaproteobacteria</taxon>
        <taxon>Burkholderiales</taxon>
        <taxon>Comamonadaceae</taxon>
        <taxon>Delftia</taxon>
    </lineage>
</organism>
<accession>A0ABW5EPM3</accession>
<protein>
    <submittedName>
        <fullName evidence="1">Uncharacterized protein</fullName>
    </submittedName>
</protein>
<name>A0ABW5EPM3_9BURK</name>
<dbReference type="RefSeq" id="WP_183019908.1">
    <property type="nucleotide sequence ID" value="NZ_JBHSIH010000001.1"/>
</dbReference>
<dbReference type="Proteomes" id="UP001597287">
    <property type="component" value="Unassembled WGS sequence"/>
</dbReference>
<reference evidence="2" key="1">
    <citation type="journal article" date="2019" name="Int. J. Syst. Evol. Microbiol.">
        <title>The Global Catalogue of Microorganisms (GCM) 10K type strain sequencing project: providing services to taxonomists for standard genome sequencing and annotation.</title>
        <authorList>
            <consortium name="The Broad Institute Genomics Platform"/>
            <consortium name="The Broad Institute Genome Sequencing Center for Infectious Disease"/>
            <person name="Wu L."/>
            <person name="Ma J."/>
        </authorList>
    </citation>
    <scope>NUCLEOTIDE SEQUENCE [LARGE SCALE GENOMIC DNA]</scope>
    <source>
        <strain evidence="2">CCUG 62793</strain>
    </source>
</reference>
<keyword evidence="2" id="KW-1185">Reference proteome</keyword>
<dbReference type="EMBL" id="JBHUIG010000016">
    <property type="protein sequence ID" value="MFD2319985.1"/>
    <property type="molecule type" value="Genomic_DNA"/>
</dbReference>
<gene>
    <name evidence="1" type="ORF">ACFSPV_14855</name>
</gene>
<proteinExistence type="predicted"/>
<evidence type="ECO:0000313" key="2">
    <source>
        <dbReference type="Proteomes" id="UP001597287"/>
    </source>
</evidence>
<sequence length="70" mass="8013">MENDFRARKKYPVNTGEARCHFLVRTPLFGVLDNRFAVLWCAVPLMPDVPVVDQQIPCQAFVFKECRSAA</sequence>
<evidence type="ECO:0000313" key="1">
    <source>
        <dbReference type="EMBL" id="MFD2319985.1"/>
    </source>
</evidence>
<comment type="caution">
    <text evidence="1">The sequence shown here is derived from an EMBL/GenBank/DDBJ whole genome shotgun (WGS) entry which is preliminary data.</text>
</comment>